<dbReference type="GO" id="GO:0020002">
    <property type="term" value="C:host cell plasma membrane"/>
    <property type="evidence" value="ECO:0007669"/>
    <property type="project" value="UniProtKB-SubCell"/>
</dbReference>
<evidence type="ECO:0000256" key="10">
    <source>
        <dbReference type="ARBA" id="ARBA00022570"/>
    </source>
</evidence>
<proteinExistence type="inferred from homology"/>
<dbReference type="GO" id="GO:0075512">
    <property type="term" value="P:clathrin-dependent endocytosis of virus by host cell"/>
    <property type="evidence" value="ECO:0007669"/>
    <property type="project" value="UniProtKB-UniRule"/>
</dbReference>
<organism evidence="38">
    <name type="scientific">Human immunodeficiency virus type 1</name>
    <name type="common">HIV-1</name>
    <dbReference type="NCBI Taxonomy" id="11676"/>
    <lineage>
        <taxon>Viruses</taxon>
        <taxon>Riboviria</taxon>
        <taxon>Pararnavirae</taxon>
        <taxon>Artverviricota</taxon>
        <taxon>Revtraviricetes</taxon>
        <taxon>Ortervirales</taxon>
        <taxon>Retroviridae</taxon>
        <taxon>Orthoretrovirinae</taxon>
        <taxon>Lentivirus</taxon>
        <taxon>Lentivirus humimdef1</taxon>
    </lineage>
</organism>
<evidence type="ECO:0000256" key="34">
    <source>
        <dbReference type="RuleBase" id="RU363095"/>
    </source>
</evidence>
<evidence type="ECO:0000256" key="18">
    <source>
        <dbReference type="ARBA" id="ARBA00022844"/>
    </source>
</evidence>
<dbReference type="GO" id="GO:0019062">
    <property type="term" value="P:virion attachment to host cell"/>
    <property type="evidence" value="ECO:0007669"/>
    <property type="project" value="UniProtKB-UniRule"/>
</dbReference>
<dbReference type="GO" id="GO:0039654">
    <property type="term" value="P:fusion of virus membrane with host endosome membrane"/>
    <property type="evidence" value="ECO:0007669"/>
    <property type="project" value="UniProtKB-UniRule"/>
</dbReference>
<evidence type="ECO:0000256" key="17">
    <source>
        <dbReference type="ARBA" id="ARBA00022804"/>
    </source>
</evidence>
<comment type="miscellaneous">
    <text evidence="33">HIV-1 lineages are divided in three main groups, M (for Major), O (for Outlier), and N (for New, or Non-M, Non-O). The vast majority of strains found worldwide belong to the group M. Group O seems to be endemic to and largely confined to Cameroon and neighboring countries in West Central Africa, where these viruses represent a small minority of HIV-1 strains. The group N is represented by a limited number of isolates from Cameroonian persons. The group M is further subdivided in 9 clades or subtypes (A to D, F to H, J and K).</text>
</comment>
<comment type="subunit">
    <text evidence="33">The mature envelope protein (Env) consists of a homotrimer of non-covalently associated gp120-gp41 heterodimers. The resulting complex protrudes from the virus surface as a spike. There seems to be as few as 10 spikes on the average virion. Surface protein gp120 interacts with host CD4, CCR5 and CXCR4. Gp120 also interacts with the C-type lectins CD209/DC-SIGN and CLEC4M/DC-SIGNR (collectively referred to as DC-SIGN(R)). Gp120 and gp41 interact with GalCer. Gp120 interacts with host ITGA4/ITGB7 complex; on CD4+ T-cells, this interaction results in rapid activation of integrin ITGAL/LFA-1, which facilitates efficient cell-to-cell spreading of HIV-1. Gp120 interacts with cell-associated heparan sulfate; this interaction increases virus infectivity on permissive cells and may be involved in infection of CD4- cells.</text>
</comment>
<dbReference type="GO" id="GO:1903908">
    <property type="term" value="P:positive regulation of plasma membrane raft polarization"/>
    <property type="evidence" value="ECO:0007669"/>
    <property type="project" value="UniProtKB-UniRule"/>
</dbReference>
<comment type="domain">
    <text evidence="33">Some of the most genetically diverse regions of the viral genome are present in Env. They are called variable regions 1 through 5 (V1 through V5). Coreceptor usage of gp120 is determined mainly by the primary structure of the third variable region (V3) in the outer domain of gp120. The sequence of V3 determines which coreceptor, CCR5 and/or CXCR4 (corresponding to R5/macrophage, X4/T cell and R5X4/T cell and macrophage tropism), is used to trigger the fusion potential of the Env complex, and hence which cells the virus can infect. Binding to CCR5 involves a region adjacent in addition to V3.</text>
</comment>
<evidence type="ECO:0000256" key="15">
    <source>
        <dbReference type="ARBA" id="ARBA00022703"/>
    </source>
</evidence>
<evidence type="ECO:0000256" key="25">
    <source>
        <dbReference type="ARBA" id="ARBA00023136"/>
    </source>
</evidence>
<feature type="chain" id="PRO_5023516894" description="Envelope glycoprotein gp160" evidence="33">
    <location>
        <begin position="32"/>
        <end position="863"/>
    </location>
</feature>
<protein>
    <recommendedName>
        <fullName evidence="33">Envelope glycoprotein gp160</fullName>
    </recommendedName>
    <alternativeName>
        <fullName evidence="33">Env polyprotein</fullName>
    </alternativeName>
    <component>
        <recommendedName>
            <fullName evidence="33">Surface protein gp120</fullName>
            <shortName evidence="33">SU</shortName>
        </recommendedName>
        <alternativeName>
            <fullName evidence="33">Glycoprotein 120</fullName>
            <shortName evidence="33">gp120</shortName>
        </alternativeName>
    </component>
    <component>
        <recommendedName>
            <fullName evidence="33">Transmembrane protein gp41</fullName>
            <shortName evidence="33">TM</shortName>
        </recommendedName>
        <alternativeName>
            <fullName evidence="33">Glycoprotein 41</fullName>
            <shortName evidence="33">gp41</shortName>
        </alternativeName>
    </component>
</protein>
<keyword evidence="17 33" id="KW-1161">Viral attachment to host cell</keyword>
<dbReference type="EMBL" id="U36880">
    <property type="protein sequence ID" value="AAC55539.1"/>
    <property type="molecule type" value="Genomic_DNA"/>
</dbReference>
<evidence type="ECO:0000256" key="12">
    <source>
        <dbReference type="ARBA" id="ARBA00022595"/>
    </source>
</evidence>
<evidence type="ECO:0000256" key="14">
    <source>
        <dbReference type="ARBA" id="ARBA00022692"/>
    </source>
</evidence>
<keyword evidence="11 33" id="KW-0945">Host-virus interaction</keyword>
<dbReference type="Gene3D" id="1.20.5.490">
    <property type="entry name" value="Single helix bin"/>
    <property type="match status" value="1"/>
</dbReference>
<feature type="short sequence motif" description="Di-leucine internalization motif" evidence="33">
    <location>
        <begin position="862"/>
        <end position="863"/>
    </location>
</feature>
<feature type="region of interest" description="Immunosuppression" evidence="33">
    <location>
        <begin position="580"/>
        <end position="598"/>
    </location>
</feature>
<gene>
    <name evidence="33 38" type="primary">env</name>
</gene>
<keyword evidence="31 33" id="KW-1160">Virus entry into host cell</keyword>
<feature type="region of interest" description="V2" evidence="33">
    <location>
        <begin position="164"/>
        <end position="203"/>
    </location>
</feature>
<comment type="caution">
    <text evidence="33">Lacks conserved residue(s) required for the propagation of feature annotation.</text>
</comment>
<feature type="domain" description="Human immunodeficiency virus 1 envelope glycoprotein Gp120" evidence="36">
    <location>
        <begin position="33"/>
        <end position="517"/>
    </location>
</feature>
<evidence type="ECO:0000256" key="27">
    <source>
        <dbReference type="ARBA" id="ARBA00023157"/>
    </source>
</evidence>
<organismHost>
    <name type="scientific">Homo sapiens</name>
    <name type="common">Human</name>
    <dbReference type="NCBI Taxonomy" id="9606"/>
</organismHost>
<dbReference type="FunFam" id="1.10.287.210:FF:000001">
    <property type="entry name" value="Envelope glycoprotein gp160"/>
    <property type="match status" value="1"/>
</dbReference>
<evidence type="ECO:0000256" key="28">
    <source>
        <dbReference type="ARBA" id="ARBA00023180"/>
    </source>
</evidence>
<evidence type="ECO:0000256" key="1">
    <source>
        <dbReference type="ARBA" id="ARBA00004402"/>
    </source>
</evidence>
<evidence type="ECO:0000256" key="23">
    <source>
        <dbReference type="ARBA" id="ARBA00023046"/>
    </source>
</evidence>
<keyword evidence="26 33" id="KW-0564">Palmitate</keyword>
<feature type="domain" description="Retroviral envelope protein GP41-like" evidence="37">
    <location>
        <begin position="536"/>
        <end position="726"/>
    </location>
</feature>
<dbReference type="Pfam" id="PF00517">
    <property type="entry name" value="GP41"/>
    <property type="match status" value="1"/>
</dbReference>
<evidence type="ECO:0000256" key="8">
    <source>
        <dbReference type="ARBA" id="ARBA00022510"/>
    </source>
</evidence>
<comment type="PTM">
    <text evidence="33">Specific enzymatic cleavages in vivo yield mature proteins. Envelope glycoproteins are synthesized as a inactive precursor that is heavily N-glycosylated and processed likely by host cell furin in the Golgi to yield the mature SU and TM proteins. The cleavage site between SU and TM requires the minimal sequence [KR]-X-[KR]-R. About 2 of the 9 disulfide bonds of gp41 are reduced by P4HB/PDI, following binding to CD4 receptor.</text>
</comment>
<evidence type="ECO:0000256" key="4">
    <source>
        <dbReference type="ARBA" id="ARBA00004563"/>
    </source>
</evidence>
<dbReference type="HAMAP" id="MF_04083">
    <property type="entry name" value="HIV_ENV"/>
    <property type="match status" value="1"/>
</dbReference>
<evidence type="ECO:0000256" key="5">
    <source>
        <dbReference type="ARBA" id="ARBA00004578"/>
    </source>
</evidence>
<evidence type="ECO:0000256" key="29">
    <source>
        <dbReference type="ARBA" id="ARBA00023280"/>
    </source>
</evidence>
<keyword evidence="10 33" id="KW-1165">Clathrin-mediated endocytosis of virus by host</keyword>
<keyword evidence="12 33" id="KW-1162">Viral penetration into host cytoplasm</keyword>
<comment type="PTM">
    <text evidence="33">Highly glycosylated by host. The high number of glycan on the protein is reffered to as 'glycan shield' because it contributes to hide protein sequence from adaptive immune system.</text>
</comment>
<dbReference type="GO" id="GO:0019082">
    <property type="term" value="P:viral protein processing"/>
    <property type="evidence" value="ECO:0007669"/>
    <property type="project" value="UniProtKB-UniRule"/>
</dbReference>
<dbReference type="GO" id="GO:0019031">
    <property type="term" value="C:viral envelope"/>
    <property type="evidence" value="ECO:0007669"/>
    <property type="project" value="UniProtKB-KW"/>
</dbReference>
<dbReference type="InterPro" id="IPR036377">
    <property type="entry name" value="Gp120_core_sf"/>
</dbReference>
<evidence type="ECO:0000256" key="32">
    <source>
        <dbReference type="ARBA" id="ARBA00062028"/>
    </source>
</evidence>
<comment type="subunit">
    <text evidence="32">The mature envelope protein (Env) consists of a homotrimer of non-covalently associated gp120-gp41 heterodimers. The resulting complex protrudes from the virus surface as a spike. There seems to be as few as 10 spikes on the average virion. Interacts with host CD4, CCR5 and CXCR4. Gp120 also interacts with the C-type lectins CD209/DC-SIGN and CLEC4M/DC-SIGNR (collectively referred to as DC-SIGN(R)). Gp120 and gp41 interact with GalCer. Gp120 interacts with host ITGA4/ITGB7 complex; on CD4+ T-cells, this interaction results in rapid activation of integrin ITGAL/LFA-1, which facilitates efficient cell-to-cell spreading of HIV-1. Gp120 interacts with cell-associated heparan sulfate; this interaction increases virus infectivity on permissive cells and may be involved in infection of CD4- cells.</text>
</comment>
<sequence>MRVKEIRKNYRHLWRWGTMLLGMLMICNAAEQLWVTVYYGVPVWKEATTTLFCASDAKAYATEVHNVWATHACVPTDPDPQEVELGNVTENFNMWKNNMVEQMHEDIISLWDQSLKPCVKLTPLCVTLDCFDVNFNATNSTSSKDTNTNNSRVEMIEKGEIKNCSFNISTDIRDKLQKEYALFYKLDVIPIDNSNTSYRLISCNTSVLTQACPKVSFEPIPIHYCAPAGFAILKCNNKTFNGTGPCTNVSTVQCTHGIRPVVSTQLLLNGSLAEEEVVLRSENFTNNAKTIIVQLKEAVEINCTRPSNNTRKSIPIGPGRAWYATGEIIGDIRKAHCTINRAKWNNTLKQIVGKLGEQFVNKTIVFNHSSGGDPEIVMHSFNCGGEFFYCNSTPLFSGTWNTSTWNDTTGSNDTVGNNTIILQCRIKQIINLCQKVGKAMYAPPIRGQIRCSSKITGLLLTRDGGTDNKNIEIFRPGGGDMRDNWRSELYKYKVVKIEPLGLAPTKAKRRVVQREKRAVGLGAMFLGFLGAAGSTMGAASLTLTVQARQLLSGIVQQQSDLLRAIEAQQHMLQLTVWGIKQLQARVLAVERYLRDQQLLGIWGCPGKLICTTAVPWNASWSNNRNLTEIWDNMTWMEWEREIDNYTSLIYNLLEESQNQQEKNEQELLELDKWASLWSWFSITNWLWYIRIFIMIVGGLIGLRIVFTVLSIVNRVRQGYSPLSFQTHLPAPRGPDRPEGTEEEGGERDRGRSGQLVTGFLALIWVDLRSLCLFSYHRLRDLLLIVKRIVELLGRRGWEALKYWWNLLQYWSQELKNSAVNLFNATAIAVAEGTDRVIEVIQRAFRAILHIPRRIRQGLGLALL</sequence>
<keyword evidence="19 33" id="KW-1043">Host membrane</keyword>
<comment type="function">
    <text evidence="33">Transmembrane protein gp41: Acts as a class I viral fusion protein. Under the current model, the protein has at least 3 conformational states: pre-fusion native state, pre-hairpin intermediate state, and post-fusion hairpin state. During fusion of viral and target intracellular membranes, the coiled coil regions (heptad repeats) assume a trimer-of-hairpins structure, positioning the fusion peptide in close proximity to the C-terminal region of the ectodomain. The formation of this structure appears to drive apposition and subsequent fusion of viral and target cell membranes. Complete fusion occurs in host cell endosomes and is dynamin-dependent, however some lipid transfer might occur at the plasma membrane. The virus undergoes clathrin-dependent internalization long before endosomal fusion, thus minimizing the surface exposure of conserved viral epitopes during fusion and reducing the efficacy of inhibitors targeting these epitopes. Membranes fusion leads to delivery of the nucleocapsid into the cytoplasm.</text>
</comment>
<evidence type="ECO:0000256" key="33">
    <source>
        <dbReference type="HAMAP-Rule" id="MF_04083"/>
    </source>
</evidence>
<reference evidence="38" key="1">
    <citation type="journal article" date="1996" name="AIDS">
        <title>An efficient method for the rescue and analysis of functional HIV-1 env genes: evidence for recombination in the vicinity of the tat/rev splice site.</title>
        <authorList>
            <person name="Douglas N.W."/>
            <person name="Knight A.I."/>
            <person name="Hayhurst A."/>
            <person name="Barrett W.Y."/>
            <person name="Kevany M.J."/>
            <person name="Daniels R.S."/>
        </authorList>
    </citation>
    <scope>NUCLEOTIDE SEQUENCE</scope>
</reference>
<dbReference type="GO" id="GO:0005198">
    <property type="term" value="F:structural molecule activity"/>
    <property type="evidence" value="ECO:0007669"/>
    <property type="project" value="UniProtKB-UniRule"/>
</dbReference>
<evidence type="ECO:0000256" key="13">
    <source>
        <dbReference type="ARBA" id="ARBA00022685"/>
    </source>
</evidence>
<feature type="region of interest" description="Fusion peptide" evidence="33">
    <location>
        <begin position="518"/>
        <end position="538"/>
    </location>
</feature>
<dbReference type="InterPro" id="IPR000328">
    <property type="entry name" value="GP41-like"/>
</dbReference>
<keyword evidence="18 33" id="KW-0946">Virion</keyword>
<feature type="chain" id="PRO_5023516895" description="Transmembrane protein gp41" evidence="33">
    <location>
        <begin position="518"/>
        <end position="863"/>
    </location>
</feature>
<feature type="short sequence motif" description="YXXL motif; contains endocytosis signal" evidence="33">
    <location>
        <begin position="719"/>
        <end position="722"/>
    </location>
</feature>
<name>Q73305_HV1</name>
<feature type="site" description="Cleavage; by host furin" evidence="33">
    <location>
        <begin position="517"/>
        <end position="518"/>
    </location>
</feature>
<comment type="similarity">
    <text evidence="33">Belongs to the HIV-1 env protein family.</text>
</comment>
<feature type="topological domain" description="Cytoplasmic" evidence="33">
    <location>
        <begin position="713"/>
        <end position="863"/>
    </location>
</feature>
<dbReference type="InterPro" id="IPR000777">
    <property type="entry name" value="HIV1_Gp120"/>
</dbReference>
<keyword evidence="25 33" id="KW-0472">Membrane</keyword>
<keyword evidence="15 33" id="KW-0053">Apoptosis</keyword>
<feature type="disulfide bond" evidence="33">
    <location>
        <begin position="53"/>
        <end position="73"/>
    </location>
</feature>
<evidence type="ECO:0000259" key="37">
    <source>
        <dbReference type="Pfam" id="PF00517"/>
    </source>
</evidence>
<keyword evidence="14 33" id="KW-0812">Transmembrane</keyword>
<dbReference type="FunFam" id="2.170.40.20:FF:000001">
    <property type="entry name" value="Envelope glycoprotein gp160"/>
    <property type="match status" value="1"/>
</dbReference>
<keyword evidence="7 33" id="KW-1168">Fusion of virus membrane with host membrane</keyword>
<dbReference type="InterPro" id="IPR037527">
    <property type="entry name" value="Gp160"/>
</dbReference>
<feature type="disulfide bond" evidence="33">
    <location>
        <begin position="225"/>
        <end position="254"/>
    </location>
</feature>
<dbReference type="SUPFAM" id="SSF56502">
    <property type="entry name" value="gp120 core"/>
    <property type="match status" value="2"/>
</dbReference>
<keyword evidence="13 33" id="KW-0165">Cleavage on pair of basic residues</keyword>
<evidence type="ECO:0000313" key="38">
    <source>
        <dbReference type="EMBL" id="AAC55539.1"/>
    </source>
</evidence>
<feature type="lipid moiety-binding region" description="S-palmitoyl cysteine; by host" evidence="33">
    <location>
        <position position="771"/>
    </location>
</feature>
<evidence type="ECO:0000256" key="24">
    <source>
        <dbReference type="ARBA" id="ARBA00023054"/>
    </source>
</evidence>
<dbReference type="GO" id="GO:0052031">
    <property type="term" value="P:symbiont-mediated perturbation of host defense response"/>
    <property type="evidence" value="ECO:0007669"/>
    <property type="project" value="UniProtKB-UniRule"/>
</dbReference>
<comment type="subcellular location">
    <molecule>Transmembrane protein gp41</molecule>
    <subcellularLocation>
        <location evidence="33">Virion membrane</location>
        <topology evidence="33">Single-pass type I membrane protein</topology>
    </subcellularLocation>
    <subcellularLocation>
        <location evidence="33">Host cell membrane</location>
        <topology evidence="33">Single-pass type I membrane protein</topology>
    </subcellularLocation>
    <subcellularLocation>
        <location evidence="33">Host endosome membrane</location>
        <topology evidence="33">Single-pass type I membrane protein</topology>
    </subcellularLocation>
    <text evidence="33">It is probably concentrated at the site of budding and incorporated into the virions possibly by contacts between the cytoplasmic tail of Env and the N-terminus of Gag.</text>
</comment>
<evidence type="ECO:0000256" key="19">
    <source>
        <dbReference type="ARBA" id="ARBA00022870"/>
    </source>
</evidence>
<keyword evidence="8 33" id="KW-1170">Fusion of virus membrane with host endosomal membrane</keyword>
<evidence type="ECO:0000256" key="6">
    <source>
        <dbReference type="ARBA" id="ARBA00004650"/>
    </source>
</evidence>
<comment type="function">
    <text evidence="33">Envelope glycoprotein gp160: Oligomerizes in the host endoplasmic reticulum into predominantly trimers. In a second time, gp160 transits in the host Golgi, where glycosylation is completed. The precursor is then proteolytically cleaved in the trans-Golgi and thereby activated by cellular furin or furin-like proteases to produce gp120 and gp41.</text>
</comment>
<evidence type="ECO:0000256" key="16">
    <source>
        <dbReference type="ARBA" id="ARBA00022729"/>
    </source>
</evidence>
<evidence type="ECO:0000256" key="3">
    <source>
        <dbReference type="ARBA" id="ARBA00004505"/>
    </source>
</evidence>
<feature type="region of interest" description="Disordered" evidence="35">
    <location>
        <begin position="725"/>
        <end position="751"/>
    </location>
</feature>
<evidence type="ECO:0000256" key="7">
    <source>
        <dbReference type="ARBA" id="ARBA00022506"/>
    </source>
</evidence>
<keyword evidence="22 33" id="KW-1133">Transmembrane helix</keyword>
<dbReference type="GO" id="GO:0016020">
    <property type="term" value="C:membrane"/>
    <property type="evidence" value="ECO:0007669"/>
    <property type="project" value="UniProtKB-UniRule"/>
</dbReference>
<dbReference type="GO" id="GO:0055036">
    <property type="term" value="C:virion membrane"/>
    <property type="evidence" value="ECO:0007669"/>
    <property type="project" value="UniProtKB-SubCell"/>
</dbReference>
<dbReference type="CDD" id="cd09909">
    <property type="entry name" value="HIV-1-like_HR1-HR2"/>
    <property type="match status" value="1"/>
</dbReference>
<dbReference type="GO" id="GO:0044175">
    <property type="term" value="C:host cell endosome membrane"/>
    <property type="evidence" value="ECO:0007669"/>
    <property type="project" value="UniProtKB-SubCell"/>
</dbReference>
<comment type="subcellular location">
    <molecule>Surface protein gp120</molecule>
    <subcellularLocation>
        <location evidence="33">Virion membrane</location>
        <topology evidence="33">Peripheral membrane protein</topology>
    </subcellularLocation>
    <subcellularLocation>
        <location evidence="33">Host cell membrane</location>
        <topology evidence="33">Peripheral membrane protein</topology>
    </subcellularLocation>
    <subcellularLocation>
        <location evidence="33">Host endosome membrane</location>
        <topology evidence="33">Single-pass type I membrane protein</topology>
    </subcellularLocation>
    <text evidence="33">The surface protein is not anchored to the viral envelope, but associates with the extravirion surface through its binding to TM. It is probably concentrated at the site of budding and incorporated into the virions possibly by contacts between the cytoplasmic tail of Env and the N-terminus of Gag.</text>
</comment>
<evidence type="ECO:0000256" key="11">
    <source>
        <dbReference type="ARBA" id="ARBA00022581"/>
    </source>
</evidence>
<keyword evidence="29 33" id="KW-0899">Viral immunoevasion</keyword>
<keyword evidence="21 33" id="KW-1164">Virus endocytosis by host</keyword>
<keyword evidence="24 33" id="KW-0175">Coiled coil</keyword>
<evidence type="ECO:0000256" key="30">
    <source>
        <dbReference type="ARBA" id="ARBA00023288"/>
    </source>
</evidence>
<comment type="miscellaneous">
    <text evidence="33">Inhibitors targeting HIV-1 viral envelope proteins are used as antiretroviral drugs. Attachment of virions to the cell surface via non-specific interactions and CD4 binding can be blocked by inhibitors that include cyanovirin-N, cyclotriazadisulfonamide analogs, PRO 2000, TNX 355 and PRO 542. In addition, BMS 806 can block CD4-induced conformational changes. Env interactions with the coreceptor molecules can be targeted by CCR5 antagonists including SCH-D, maraviroc (UK 427857) and aplaviroc (GW 873140), and the CXCR4 antagonist AMD 070. Fusion of viral and cellular membranes can be inhibited by peptides such as enfuvirtide and tifuvirtide (T 1249). Resistance to inhibitors associated with mutations in Env are observed. Most of the time, single mutations confer only a modest reduction in drug susceptibility. Combination of several mutations is usually required to develop a high-level drug resistance.</text>
</comment>
<keyword evidence="20 33" id="KW-0261">Viral envelope protein</keyword>
<dbReference type="SUPFAM" id="SSF58069">
    <property type="entry name" value="Virus ectodomain"/>
    <property type="match status" value="1"/>
</dbReference>
<keyword evidence="30 33" id="KW-0449">Lipoprotein</keyword>
<keyword evidence="23 33" id="KW-1039">Host endosome</keyword>
<evidence type="ECO:0000256" key="35">
    <source>
        <dbReference type="SAM" id="MobiDB-lite"/>
    </source>
</evidence>
<evidence type="ECO:0000256" key="9">
    <source>
        <dbReference type="ARBA" id="ARBA00022511"/>
    </source>
</evidence>
<feature type="transmembrane region" description="Helical" evidence="34">
    <location>
        <begin position="685"/>
        <end position="712"/>
    </location>
</feature>
<keyword evidence="27 33" id="KW-1015">Disulfide bond</keyword>
<dbReference type="Pfam" id="PF00516">
    <property type="entry name" value="GP120"/>
    <property type="match status" value="1"/>
</dbReference>
<evidence type="ECO:0000256" key="31">
    <source>
        <dbReference type="ARBA" id="ARBA00023296"/>
    </source>
</evidence>
<feature type="coiled-coil region" evidence="33">
    <location>
        <begin position="640"/>
        <end position="674"/>
    </location>
</feature>
<comment type="domain">
    <text evidence="33">The membrane proximal external region (MPER) present in gp41 is a tryptophan-rich region recognized by the antibodies 2F5, Z13, and 4E10. MPER seems to play a role in fusion.</text>
</comment>
<dbReference type="FunFam" id="2.170.40.20:FF:000003">
    <property type="entry name" value="Envelope glycoprotein gp160"/>
    <property type="match status" value="1"/>
</dbReference>
<comment type="function">
    <text evidence="33">Surface protein gp120: Attaches the virus to the host lymphoid cell by binding to the primary receptor CD4. This interaction induces a structural rearrangement creating a high affinity binding site for a chemokine coreceptor like CXCR4 and/or CCR5. Acts as a ligand for CD209/DC-SIGN and CLEC4M/DC-SIGNR, which are respectively found on dendritic cells (DCs), and on endothelial cells of liver sinusoids and lymph node sinuses. These interactions allow capture of viral particles at mucosal surfaces by these cells and subsequent transmission to permissive cells. HIV subverts the migration properties of dendritic cells to gain access to CD4+ T-cells in lymph nodes. Virus transmission to permissive T-cells occurs either in trans (without DCs infection, through viral capture and transmission), or in cis (following DCs productive infection, through the usual CD4-gp120 interaction), thereby inducing a robust infection. In trans infection, bound virions remain infectious over days and it is proposed that they are not degraded, but protected in non-lysosomal acidic organelles within the DCs close to the cell membrane thus contributing to the viral infectious potential during DCs' migration from the periphery to the lymphoid tissues. On arrival at lymphoid tissues, intact virions recycle back to DCs' cell surface allowing virus transmission to CD4+ T-cells.</text>
</comment>
<dbReference type="GO" id="GO:0019064">
    <property type="term" value="P:fusion of virus membrane with host plasma membrane"/>
    <property type="evidence" value="ECO:0007669"/>
    <property type="project" value="UniProtKB-UniRule"/>
</dbReference>
<feature type="region of interest" description="MPER; binding to GalCer" evidence="33">
    <location>
        <begin position="669"/>
        <end position="690"/>
    </location>
</feature>
<evidence type="ECO:0000256" key="22">
    <source>
        <dbReference type="ARBA" id="ARBA00022989"/>
    </source>
</evidence>
<evidence type="ECO:0000256" key="26">
    <source>
        <dbReference type="ARBA" id="ARBA00023139"/>
    </source>
</evidence>
<dbReference type="Gene3D" id="1.10.287.210">
    <property type="match status" value="1"/>
</dbReference>
<feature type="region of interest" description="V5" evidence="33">
    <location>
        <begin position="467"/>
        <end position="477"/>
    </location>
</feature>
<feature type="disulfide bond" evidence="33">
    <location>
        <begin position="604"/>
        <end position="610"/>
    </location>
</feature>
<keyword evidence="28 33" id="KW-0325">Glycoprotein</keyword>
<comment type="domain">
    <text evidence="33">The YXXL motif is involved in determining the exact site of viral release at the surface of infected mononuclear cells and promotes endocytosis. YXXL and di-leucine endocytosis motifs interact directly or indirectly with the clathrin adapter complexes, opperate independently, and their activities are not additive.</text>
</comment>
<evidence type="ECO:0000259" key="36">
    <source>
        <dbReference type="Pfam" id="PF00516"/>
    </source>
</evidence>
<comment type="domain">
    <text evidence="33 34">The 17 amino acids long immunosuppressive region is present in many retroviral envelope proteins. Synthetic peptides derived from this relatively conserved sequence inhibit immune function in vitro and in vivo.</text>
</comment>
<keyword evidence="16 33" id="KW-0732">Signal</keyword>
<dbReference type="Gene3D" id="2.170.40.20">
    <property type="entry name" value="Human immunodeficiency virus 1, Gp160, envelope glycoprotein"/>
    <property type="match status" value="2"/>
</dbReference>
<dbReference type="FunFam" id="1.20.5.490:FF:000001">
    <property type="entry name" value="Envelope glycoprotein gp160"/>
    <property type="match status" value="1"/>
</dbReference>
<evidence type="ECO:0000256" key="20">
    <source>
        <dbReference type="ARBA" id="ARBA00022879"/>
    </source>
</evidence>
<dbReference type="GO" id="GO:1903911">
    <property type="term" value="P:positive regulation of receptor clustering"/>
    <property type="evidence" value="ECO:0007669"/>
    <property type="project" value="UniProtKB-UniRule"/>
</dbReference>
<accession>Q73305</accession>
<keyword evidence="9 33" id="KW-1032">Host cell membrane</keyword>
<comment type="PTM">
    <text evidence="33">Palmitoylation of the transmembrane protein and of Env polyprotein (prior to its proteolytic cleavage) is essential for their association with host cell membrane lipid rafts. Palmitoylation is therefore required for envelope trafficking to classical lipid rafts, but not for viral replication.</text>
</comment>
<evidence type="ECO:0000256" key="2">
    <source>
        <dbReference type="ARBA" id="ARBA00004433"/>
    </source>
</evidence>
<feature type="disulfide bond" evidence="33">
    <location>
        <begin position="235"/>
        <end position="246"/>
    </location>
</feature>
<evidence type="ECO:0000256" key="21">
    <source>
        <dbReference type="ARBA" id="ARBA00022890"/>
    </source>
</evidence>
<comment type="domain">
    <text evidence="33">The CD4-binding region is targeted by the antibody b12.</text>
</comment>
<feature type="region of interest" description="CD4-binding loop" evidence="33">
    <location>
        <begin position="369"/>
        <end position="379"/>
    </location>
</feature>
<comment type="subcellular location">
    <subcellularLocation>
        <location evidence="3">Host cell membrane</location>
        <topology evidence="3">Peripheral membrane protein</topology>
    </subcellularLocation>
    <subcellularLocation>
        <location evidence="1">Host cell membrane</location>
        <topology evidence="1">Single-pass type I membrane protein</topology>
    </subcellularLocation>
    <subcellularLocation>
        <location evidence="2">Host endosome membrane</location>
        <topology evidence="2">Peripheral membrane protein</topology>
    </subcellularLocation>
    <subcellularLocation>
        <location evidence="5">Host endosome membrane</location>
        <topology evidence="5">Single-pass type I membrane protein</topology>
    </subcellularLocation>
    <subcellularLocation>
        <location evidence="6">Virion membrane</location>
        <topology evidence="6">Peripheral membrane protein</topology>
    </subcellularLocation>
    <subcellularLocation>
        <location evidence="4">Virion membrane</location>
        <topology evidence="4">Single-pass type I membrane protein</topology>
    </subcellularLocation>
</comment>